<reference evidence="3" key="2">
    <citation type="submission" date="2023-05" db="EMBL/GenBank/DDBJ databases">
        <authorList>
            <consortium name="Lawrence Berkeley National Laboratory"/>
            <person name="Steindorff A."/>
            <person name="Hensen N."/>
            <person name="Bonometti L."/>
            <person name="Westerberg I."/>
            <person name="Brannstrom I.O."/>
            <person name="Guillou S."/>
            <person name="Cros-Aarteil S."/>
            <person name="Calhoun S."/>
            <person name="Haridas S."/>
            <person name="Kuo A."/>
            <person name="Mondo S."/>
            <person name="Pangilinan J."/>
            <person name="Riley R."/>
            <person name="Labutti K."/>
            <person name="Andreopoulos B."/>
            <person name="Lipzen A."/>
            <person name="Chen C."/>
            <person name="Yanf M."/>
            <person name="Daum C."/>
            <person name="Ng V."/>
            <person name="Clum A."/>
            <person name="Ohm R."/>
            <person name="Martin F."/>
            <person name="Silar P."/>
            <person name="Natvig D."/>
            <person name="Lalanne C."/>
            <person name="Gautier V."/>
            <person name="Ament-Velasquez S.L."/>
            <person name="Kruys A."/>
            <person name="Hutchinson M.I."/>
            <person name="Powell A.J."/>
            <person name="Barry K."/>
            <person name="Miller A.N."/>
            <person name="Grigoriev I.V."/>
            <person name="Debuchy R."/>
            <person name="Gladieux P."/>
            <person name="Thoren M.H."/>
            <person name="Johannesson H."/>
        </authorList>
    </citation>
    <scope>NUCLEOTIDE SEQUENCE</scope>
    <source>
        <strain evidence="3">PSN293</strain>
    </source>
</reference>
<dbReference type="InterPro" id="IPR000424">
    <property type="entry name" value="Primosome_PriB/ssb"/>
</dbReference>
<evidence type="ECO:0000313" key="4">
    <source>
        <dbReference type="Proteomes" id="UP001301769"/>
    </source>
</evidence>
<evidence type="ECO:0000256" key="1">
    <source>
        <dbReference type="ARBA" id="ARBA00023125"/>
    </source>
</evidence>
<evidence type="ECO:0000313" key="3">
    <source>
        <dbReference type="EMBL" id="KAK4218139.1"/>
    </source>
</evidence>
<sequence>MSAFLRSVSRAAARPSARAFSSTPSNRFARITIVGNLGAAPELKASSTGREIIRYSVGTNTGSGDNQTTSWFNVVSFAEGRFRDYLLGLPKGTMVLVEGDVSTGSFAAEDGSKKPFFNIAQKSIEILRRPQQHEEGHEGN</sequence>
<reference evidence="3" key="1">
    <citation type="journal article" date="2023" name="Mol. Phylogenet. Evol.">
        <title>Genome-scale phylogeny and comparative genomics of the fungal order Sordariales.</title>
        <authorList>
            <person name="Hensen N."/>
            <person name="Bonometti L."/>
            <person name="Westerberg I."/>
            <person name="Brannstrom I.O."/>
            <person name="Guillou S."/>
            <person name="Cros-Aarteil S."/>
            <person name="Calhoun S."/>
            <person name="Haridas S."/>
            <person name="Kuo A."/>
            <person name="Mondo S."/>
            <person name="Pangilinan J."/>
            <person name="Riley R."/>
            <person name="LaButti K."/>
            <person name="Andreopoulos B."/>
            <person name="Lipzen A."/>
            <person name="Chen C."/>
            <person name="Yan M."/>
            <person name="Daum C."/>
            <person name="Ng V."/>
            <person name="Clum A."/>
            <person name="Steindorff A."/>
            <person name="Ohm R.A."/>
            <person name="Martin F."/>
            <person name="Silar P."/>
            <person name="Natvig D.O."/>
            <person name="Lalanne C."/>
            <person name="Gautier V."/>
            <person name="Ament-Velasquez S.L."/>
            <person name="Kruys A."/>
            <person name="Hutchinson M.I."/>
            <person name="Powell A.J."/>
            <person name="Barry K."/>
            <person name="Miller A.N."/>
            <person name="Grigoriev I.V."/>
            <person name="Debuchy R."/>
            <person name="Gladieux P."/>
            <person name="Hiltunen Thoren M."/>
            <person name="Johannesson H."/>
        </authorList>
    </citation>
    <scope>NUCLEOTIDE SEQUENCE</scope>
    <source>
        <strain evidence="3">PSN293</strain>
    </source>
</reference>
<protein>
    <submittedName>
        <fullName evidence="3">Single-strand binding protein family</fullName>
    </submittedName>
</protein>
<name>A0AAN7BBY0_9PEZI</name>
<dbReference type="InterPro" id="IPR012340">
    <property type="entry name" value="NA-bd_OB-fold"/>
</dbReference>
<dbReference type="EMBL" id="MU858055">
    <property type="protein sequence ID" value="KAK4218139.1"/>
    <property type="molecule type" value="Genomic_DNA"/>
</dbReference>
<comment type="caution">
    <text evidence="3">The sequence shown here is derived from an EMBL/GenBank/DDBJ whole genome shotgun (WGS) entry which is preliminary data.</text>
</comment>
<evidence type="ECO:0000256" key="2">
    <source>
        <dbReference type="PROSITE-ProRule" id="PRU00252"/>
    </source>
</evidence>
<dbReference type="Proteomes" id="UP001301769">
    <property type="component" value="Unassembled WGS sequence"/>
</dbReference>
<dbReference type="CDD" id="cd04496">
    <property type="entry name" value="SSB_OBF"/>
    <property type="match status" value="1"/>
</dbReference>
<keyword evidence="1 2" id="KW-0238">DNA-binding</keyword>
<organism evidence="3 4">
    <name type="scientific">Rhypophila decipiens</name>
    <dbReference type="NCBI Taxonomy" id="261697"/>
    <lineage>
        <taxon>Eukaryota</taxon>
        <taxon>Fungi</taxon>
        <taxon>Dikarya</taxon>
        <taxon>Ascomycota</taxon>
        <taxon>Pezizomycotina</taxon>
        <taxon>Sordariomycetes</taxon>
        <taxon>Sordariomycetidae</taxon>
        <taxon>Sordariales</taxon>
        <taxon>Naviculisporaceae</taxon>
        <taxon>Rhypophila</taxon>
    </lineage>
</organism>
<gene>
    <name evidence="3" type="ORF">QBC37DRAFT_413382</name>
</gene>
<dbReference type="PROSITE" id="PS50935">
    <property type="entry name" value="SSB"/>
    <property type="match status" value="1"/>
</dbReference>
<dbReference type="SUPFAM" id="SSF50249">
    <property type="entry name" value="Nucleic acid-binding proteins"/>
    <property type="match status" value="1"/>
</dbReference>
<keyword evidence="4" id="KW-1185">Reference proteome</keyword>
<proteinExistence type="predicted"/>
<dbReference type="Gene3D" id="2.40.50.140">
    <property type="entry name" value="Nucleic acid-binding proteins"/>
    <property type="match status" value="1"/>
</dbReference>
<accession>A0AAN7BBY0</accession>
<dbReference type="Pfam" id="PF00436">
    <property type="entry name" value="SSB"/>
    <property type="match status" value="1"/>
</dbReference>
<dbReference type="GO" id="GO:0003697">
    <property type="term" value="F:single-stranded DNA binding"/>
    <property type="evidence" value="ECO:0007669"/>
    <property type="project" value="InterPro"/>
</dbReference>
<dbReference type="AlphaFoldDB" id="A0AAN7BBY0"/>